<comment type="caution">
    <text evidence="5">The sequence shown here is derived from an EMBL/GenBank/DDBJ whole genome shotgun (WGS) entry which is preliminary data.</text>
</comment>
<evidence type="ECO:0000313" key="5">
    <source>
        <dbReference type="EMBL" id="EFO78981.1"/>
    </source>
</evidence>
<dbReference type="Pfam" id="PF25020">
    <property type="entry name" value="TTR_TEN1-4"/>
    <property type="match status" value="1"/>
</dbReference>
<dbReference type="InterPro" id="IPR056820">
    <property type="entry name" value="TEN_TTR-like"/>
</dbReference>
<dbReference type="HOGENOM" id="CLU_798864_0_0_0"/>
<dbReference type="eggNOG" id="COG5492">
    <property type="taxonomic scope" value="Bacteria"/>
</dbReference>
<evidence type="ECO:0000256" key="3">
    <source>
        <dbReference type="ARBA" id="ARBA00023157"/>
    </source>
</evidence>
<dbReference type="EMBL" id="ADVR01000139">
    <property type="protein sequence ID" value="EFO78981.1"/>
    <property type="molecule type" value="Genomic_DNA"/>
</dbReference>
<sequence length="347" mass="36629">MRARDAAGNESSPSMALGVTLATEDNLPDDPSVVASPIDPTLPSDIARDTAFLYTGPNPIQTGVIDGTIEPRRAAVLRGLVTNASGTPLSGVSITVLDHPEFGSTKTRADGMFDLAVNGGGALTLVYSRSGFLPVQRTIDAPWRDYAWLPDVVLTALDTASTTITLDGSSDPLMVRGSAETDADGSRRSTLLFPAGTTATMVLPNGNVQDLTTLTVRSTEYTVGDSGPDAMPGELPAYSGYTYAVELSVDEAIAAGATKVQFDRPIWHYVENFIGFPVGSIAPSGYYDREAAAWVAAENGRVVAIVSKDANNWANLEFITAMILRKGCLSAAMEHKYLHKAPLSSAL</sequence>
<dbReference type="GO" id="GO:0050839">
    <property type="term" value="F:cell adhesion molecule binding"/>
    <property type="evidence" value="ECO:0007669"/>
    <property type="project" value="TreeGrafter"/>
</dbReference>
<dbReference type="GO" id="GO:0042803">
    <property type="term" value="F:protein homodimerization activity"/>
    <property type="evidence" value="ECO:0007669"/>
    <property type="project" value="TreeGrafter"/>
</dbReference>
<reference evidence="5 6" key="1">
    <citation type="journal article" date="2011" name="J. Bacteriol.">
        <title>Draft genome sequence of the anoxygenic filamentous phototrophic bacterium Oscillochloris trichoides subsp. DG-6.</title>
        <authorList>
            <person name="Kuznetsov B.B."/>
            <person name="Ivanovsky R.N."/>
            <person name="Keppen O.I."/>
            <person name="Sukhacheva M.V."/>
            <person name="Bumazhkin B.K."/>
            <person name="Patutina E.O."/>
            <person name="Beletsky A.V."/>
            <person name="Mardanov A.V."/>
            <person name="Baslerov R.V."/>
            <person name="Panteleeva A.N."/>
            <person name="Kolganova T.V."/>
            <person name="Ravin N.V."/>
            <person name="Skryabin K.G."/>
        </authorList>
    </citation>
    <scope>NUCLEOTIDE SEQUENCE [LARGE SCALE GENOMIC DNA]</scope>
    <source>
        <strain evidence="5 6">DG-6</strain>
    </source>
</reference>
<dbReference type="InterPro" id="IPR008969">
    <property type="entry name" value="CarboxyPept-like_regulatory"/>
</dbReference>
<dbReference type="InterPro" id="IPR051216">
    <property type="entry name" value="Teneurin"/>
</dbReference>
<dbReference type="STRING" id="765420.OSCT_3142"/>
<evidence type="ECO:0000256" key="2">
    <source>
        <dbReference type="ARBA" id="ARBA00022737"/>
    </source>
</evidence>
<keyword evidence="2" id="KW-0677">Repeat</keyword>
<dbReference type="PANTHER" id="PTHR11219">
    <property type="entry name" value="TENEURIN AND N-ACETYLGLUCOSAMINE-1-PHOSPHODIESTER ALPHA-N-ACETYLGLUCOSAMINIDASE"/>
    <property type="match status" value="1"/>
</dbReference>
<evidence type="ECO:0000256" key="1">
    <source>
        <dbReference type="ARBA" id="ARBA00022536"/>
    </source>
</evidence>
<evidence type="ECO:0000259" key="4">
    <source>
        <dbReference type="Pfam" id="PF25020"/>
    </source>
</evidence>
<dbReference type="GO" id="GO:0007157">
    <property type="term" value="P:heterophilic cell-cell adhesion via plasma membrane cell adhesion molecules"/>
    <property type="evidence" value="ECO:0007669"/>
    <property type="project" value="TreeGrafter"/>
</dbReference>
<name>E1IIJ1_9CHLR</name>
<keyword evidence="6" id="KW-1185">Reference proteome</keyword>
<accession>E1IIJ1</accession>
<dbReference type="Gene3D" id="2.60.40.1120">
    <property type="entry name" value="Carboxypeptidase-like, regulatory domain"/>
    <property type="match status" value="1"/>
</dbReference>
<proteinExistence type="predicted"/>
<keyword evidence="3" id="KW-1015">Disulfide bond</keyword>
<dbReference type="Proteomes" id="UP000054010">
    <property type="component" value="Unassembled WGS sequence"/>
</dbReference>
<protein>
    <submittedName>
        <fullName evidence="5">YD repeat protein</fullName>
    </submittedName>
</protein>
<keyword evidence="1" id="KW-0245">EGF-like domain</keyword>
<organism evidence="5 6">
    <name type="scientific">Oscillochloris trichoides DG-6</name>
    <dbReference type="NCBI Taxonomy" id="765420"/>
    <lineage>
        <taxon>Bacteria</taxon>
        <taxon>Bacillati</taxon>
        <taxon>Chloroflexota</taxon>
        <taxon>Chloroflexia</taxon>
        <taxon>Chloroflexales</taxon>
        <taxon>Chloroflexineae</taxon>
        <taxon>Oscillochloridaceae</taxon>
        <taxon>Oscillochloris</taxon>
    </lineage>
</organism>
<dbReference type="SUPFAM" id="SSF49464">
    <property type="entry name" value="Carboxypeptidase regulatory domain-like"/>
    <property type="match status" value="1"/>
</dbReference>
<feature type="domain" description="Teneurin TTR-like" evidence="4">
    <location>
        <begin position="71"/>
        <end position="154"/>
    </location>
</feature>
<dbReference type="PANTHER" id="PTHR11219:SF69">
    <property type="entry name" value="TENEURIN-A"/>
    <property type="match status" value="1"/>
</dbReference>
<dbReference type="AlphaFoldDB" id="E1IIJ1"/>
<dbReference type="GO" id="GO:0046982">
    <property type="term" value="F:protein heterodimerization activity"/>
    <property type="evidence" value="ECO:0007669"/>
    <property type="project" value="TreeGrafter"/>
</dbReference>
<evidence type="ECO:0000313" key="6">
    <source>
        <dbReference type="Proteomes" id="UP000054010"/>
    </source>
</evidence>
<gene>
    <name evidence="5" type="ORF">OSCT_3142</name>
</gene>